<dbReference type="STRING" id="1790137.AXE80_03825"/>
<keyword evidence="2" id="KW-0808">Transferase</keyword>
<name>A0A1B1Y3W5_9FLAO</name>
<reference evidence="2 3" key="1">
    <citation type="submission" date="2016-02" db="EMBL/GenBank/DDBJ databases">
        <authorList>
            <person name="Wen L."/>
            <person name="He K."/>
            <person name="Yang H."/>
        </authorList>
    </citation>
    <scope>NUCLEOTIDE SEQUENCE [LARGE SCALE GENOMIC DNA]</scope>
    <source>
        <strain evidence="2 3">CZ1127</strain>
    </source>
</reference>
<dbReference type="RefSeq" id="WP_068824608.1">
    <property type="nucleotide sequence ID" value="NZ_CP014224.1"/>
</dbReference>
<evidence type="ECO:0000256" key="1">
    <source>
        <dbReference type="SAM" id="SignalP"/>
    </source>
</evidence>
<sequence>MFFNRIILLLSITLCVSSCKTEADFTLETPTKIQINQPLNVSISTPIDEDTKITYFLDGKEIGSGLKTSIDIKNYRLGKHVLKANIGEHDDIITKEKTVIFLADTKPKVYGYKIINTYPHDRDAFTQGLEFYNNELYEGTGQREKSVLRKVDLETGKVLKEQALANKYFGEGITIFNNKVYQLTWESNIGFIYDVNTFKTLKTFNYNNSKQGWGLTHNETHLIKSDGTEKIWFLNPENGQEESYIEVYTNKRYVDKLNELEYVNGEIYANIWMKNAITIINPKNGTVKAIINLNGLTDHLDNKTISQSQDKVLNGIAYNPNTNKLYVTGKNWDKLFEIEIIK</sequence>
<dbReference type="InterPro" id="IPR007788">
    <property type="entry name" value="QCT"/>
</dbReference>
<dbReference type="SUPFAM" id="SSF50969">
    <property type="entry name" value="YVTN repeat-like/Quinoprotein amine dehydrogenase"/>
    <property type="match status" value="1"/>
</dbReference>
<keyword evidence="3" id="KW-1185">Reference proteome</keyword>
<gene>
    <name evidence="2" type="ORF">AXE80_03825</name>
</gene>
<dbReference type="EMBL" id="CP014224">
    <property type="protein sequence ID" value="ANW95460.1"/>
    <property type="molecule type" value="Genomic_DNA"/>
</dbReference>
<dbReference type="InterPro" id="IPR015943">
    <property type="entry name" value="WD40/YVTN_repeat-like_dom_sf"/>
</dbReference>
<feature type="chain" id="PRO_5008532404" evidence="1">
    <location>
        <begin position="24"/>
        <end position="342"/>
    </location>
</feature>
<organism evidence="2 3">
    <name type="scientific">Wenyingzhuangia fucanilytica</name>
    <dbReference type="NCBI Taxonomy" id="1790137"/>
    <lineage>
        <taxon>Bacteria</taxon>
        <taxon>Pseudomonadati</taxon>
        <taxon>Bacteroidota</taxon>
        <taxon>Flavobacteriia</taxon>
        <taxon>Flavobacteriales</taxon>
        <taxon>Flavobacteriaceae</taxon>
        <taxon>Wenyingzhuangia</taxon>
    </lineage>
</organism>
<dbReference type="PANTHER" id="PTHR31270">
    <property type="entry name" value="GLUTAMINYL-PEPTIDE CYCLOTRANSFERASE"/>
    <property type="match status" value="1"/>
</dbReference>
<dbReference type="GO" id="GO:0016603">
    <property type="term" value="F:glutaminyl-peptide cyclotransferase activity"/>
    <property type="evidence" value="ECO:0007669"/>
    <property type="project" value="InterPro"/>
</dbReference>
<dbReference type="OrthoDB" id="9783700at2"/>
<keyword evidence="1" id="KW-0732">Signal</keyword>
<dbReference type="PANTHER" id="PTHR31270:SF1">
    <property type="entry name" value="GLUTAMINYL-PEPTIDE CYCLOTRANSFERASE"/>
    <property type="match status" value="1"/>
</dbReference>
<dbReference type="Gene3D" id="2.130.10.10">
    <property type="entry name" value="YVTN repeat-like/Quinoprotein amine dehydrogenase"/>
    <property type="match status" value="1"/>
</dbReference>
<proteinExistence type="predicted"/>
<evidence type="ECO:0000313" key="3">
    <source>
        <dbReference type="Proteomes" id="UP000092967"/>
    </source>
</evidence>
<accession>A0A1B1Y3W5</accession>
<protein>
    <submittedName>
        <fullName evidence="2">Glutamine cyclotransferase</fullName>
    </submittedName>
</protein>
<dbReference type="Proteomes" id="UP000092967">
    <property type="component" value="Chromosome"/>
</dbReference>
<feature type="signal peptide" evidence="1">
    <location>
        <begin position="1"/>
        <end position="23"/>
    </location>
</feature>
<dbReference type="KEGG" id="wfu:AXE80_03825"/>
<dbReference type="Pfam" id="PF05096">
    <property type="entry name" value="Glu_cyclase_2"/>
    <property type="match status" value="1"/>
</dbReference>
<evidence type="ECO:0000313" key="2">
    <source>
        <dbReference type="EMBL" id="ANW95460.1"/>
    </source>
</evidence>
<dbReference type="AlphaFoldDB" id="A0A1B1Y3W5"/>
<dbReference type="InterPro" id="IPR011044">
    <property type="entry name" value="Quino_amine_DH_bsu"/>
</dbReference>